<dbReference type="RefSeq" id="WP_119205814.1">
    <property type="nucleotide sequence ID" value="NZ_CBCSIM010000019.1"/>
</dbReference>
<comment type="similarity">
    <text evidence="1 7">Belongs to the N(4)/N(6)-methyltransferase family.</text>
</comment>
<evidence type="ECO:0000256" key="7">
    <source>
        <dbReference type="RuleBase" id="RU361257"/>
    </source>
</evidence>
<evidence type="ECO:0000256" key="3">
    <source>
        <dbReference type="ARBA" id="ARBA00022603"/>
    </source>
</evidence>
<evidence type="ECO:0000256" key="6">
    <source>
        <dbReference type="ARBA" id="ARBA00047942"/>
    </source>
</evidence>
<dbReference type="Gene3D" id="1.10.1020.10">
    <property type="entry name" value="Adenine-specific Methyltransferase, Domain 2"/>
    <property type="match status" value="1"/>
</dbReference>
<reference evidence="8 9" key="1">
    <citation type="submission" date="2018-08" db="EMBL/GenBank/DDBJ databases">
        <title>A genome reference for cultivated species of the human gut microbiota.</title>
        <authorList>
            <person name="Zou Y."/>
            <person name="Xue W."/>
            <person name="Luo G."/>
        </authorList>
    </citation>
    <scope>NUCLEOTIDE SEQUENCE [LARGE SCALE GENOMIC DNA]</scope>
    <source>
        <strain evidence="8 9">AM35-14</strain>
    </source>
</reference>
<dbReference type="PANTHER" id="PTHR30481">
    <property type="entry name" value="DNA ADENINE METHYLASE"/>
    <property type="match status" value="1"/>
</dbReference>
<dbReference type="Pfam" id="PF02086">
    <property type="entry name" value="MethyltransfD12"/>
    <property type="match status" value="1"/>
</dbReference>
<keyword evidence="3 7" id="KW-0489">Methyltransferase</keyword>
<evidence type="ECO:0000256" key="1">
    <source>
        <dbReference type="ARBA" id="ARBA00006594"/>
    </source>
</evidence>
<dbReference type="EC" id="2.1.1.72" evidence="2 7"/>
<dbReference type="PANTHER" id="PTHR30481:SF3">
    <property type="entry name" value="DNA ADENINE METHYLASE"/>
    <property type="match status" value="1"/>
</dbReference>
<dbReference type="PIRSF" id="PIRSF000398">
    <property type="entry name" value="M_m6A_EcoRV"/>
    <property type="match status" value="1"/>
</dbReference>
<dbReference type="AlphaFoldDB" id="A0A414AIV6"/>
<accession>A0A414AIV6</accession>
<dbReference type="NCBIfam" id="TIGR00571">
    <property type="entry name" value="dam"/>
    <property type="match status" value="1"/>
</dbReference>
<organism evidence="8 9">
    <name type="scientific">Enterocloster bolteae</name>
    <dbReference type="NCBI Taxonomy" id="208479"/>
    <lineage>
        <taxon>Bacteria</taxon>
        <taxon>Bacillati</taxon>
        <taxon>Bacillota</taxon>
        <taxon>Clostridia</taxon>
        <taxon>Lachnospirales</taxon>
        <taxon>Lachnospiraceae</taxon>
        <taxon>Enterocloster</taxon>
    </lineage>
</organism>
<dbReference type="InterPro" id="IPR012327">
    <property type="entry name" value="MeTrfase_D12"/>
</dbReference>
<dbReference type="PROSITE" id="PS00092">
    <property type="entry name" value="N6_MTASE"/>
    <property type="match status" value="1"/>
</dbReference>
<name>A0A414AIV6_9FIRM</name>
<comment type="caution">
    <text evidence="8">The sequence shown here is derived from an EMBL/GenBank/DDBJ whole genome shotgun (WGS) entry which is preliminary data.</text>
</comment>
<keyword evidence="4 7" id="KW-0808">Transferase</keyword>
<evidence type="ECO:0000256" key="2">
    <source>
        <dbReference type="ARBA" id="ARBA00011900"/>
    </source>
</evidence>
<dbReference type="PRINTS" id="PR00505">
    <property type="entry name" value="D12N6MTFRASE"/>
</dbReference>
<evidence type="ECO:0000313" key="9">
    <source>
        <dbReference type="Proteomes" id="UP000283975"/>
    </source>
</evidence>
<evidence type="ECO:0000256" key="4">
    <source>
        <dbReference type="ARBA" id="ARBA00022679"/>
    </source>
</evidence>
<dbReference type="GO" id="GO:0009007">
    <property type="term" value="F:site-specific DNA-methyltransferase (adenine-specific) activity"/>
    <property type="evidence" value="ECO:0007669"/>
    <property type="project" value="UniProtKB-UniRule"/>
</dbReference>
<comment type="catalytic activity">
    <reaction evidence="6 7">
        <text>a 2'-deoxyadenosine in DNA + S-adenosyl-L-methionine = an N(6)-methyl-2'-deoxyadenosine in DNA + S-adenosyl-L-homocysteine + H(+)</text>
        <dbReference type="Rhea" id="RHEA:15197"/>
        <dbReference type="Rhea" id="RHEA-COMP:12418"/>
        <dbReference type="Rhea" id="RHEA-COMP:12419"/>
        <dbReference type="ChEBI" id="CHEBI:15378"/>
        <dbReference type="ChEBI" id="CHEBI:57856"/>
        <dbReference type="ChEBI" id="CHEBI:59789"/>
        <dbReference type="ChEBI" id="CHEBI:90615"/>
        <dbReference type="ChEBI" id="CHEBI:90616"/>
        <dbReference type="EC" id="2.1.1.72"/>
    </reaction>
</comment>
<dbReference type="EMBL" id="QSHZ01000047">
    <property type="protein sequence ID" value="RHC48448.1"/>
    <property type="molecule type" value="Genomic_DNA"/>
</dbReference>
<dbReference type="GO" id="GO:0006298">
    <property type="term" value="P:mismatch repair"/>
    <property type="evidence" value="ECO:0007669"/>
    <property type="project" value="TreeGrafter"/>
</dbReference>
<protein>
    <recommendedName>
        <fullName evidence="2 7">Site-specific DNA-methyltransferase (adenine-specific)</fullName>
        <ecNumber evidence="2 7">2.1.1.72</ecNumber>
    </recommendedName>
</protein>
<dbReference type="GO" id="GO:0043565">
    <property type="term" value="F:sequence-specific DNA binding"/>
    <property type="evidence" value="ECO:0007669"/>
    <property type="project" value="TreeGrafter"/>
</dbReference>
<dbReference type="GO" id="GO:1904047">
    <property type="term" value="F:S-adenosyl-L-methionine binding"/>
    <property type="evidence" value="ECO:0007669"/>
    <property type="project" value="TreeGrafter"/>
</dbReference>
<sequence>MKEKYIKSPLNYVGGKYKLLKDIIPLFPEKINTFVDLFGGGFNVGVNVNAERIIYNELCNQVVELMNYLKDKPTEKLLKEIDDLVSDYKLSKENRNGFLRLRAEYNNNPTPIKFYTLICYAFNYQIRFNQQGKYNMPFGKDRSSFNPSLRQKFIEFCGRLHSIECVFMNNDFSALDFTDFTDSDLVYCDPPYFNSVATYNEQNGWTGKNETTLLDILDALNNSGVKFALSNNLKYDNPLLSNWKNKYHVHYLNGDYSNCNYQKKDKSKDIEVLITNY</sequence>
<dbReference type="InterPro" id="IPR023095">
    <property type="entry name" value="Ade_MeTrfase_dom_2"/>
</dbReference>
<dbReference type="Proteomes" id="UP000283975">
    <property type="component" value="Unassembled WGS sequence"/>
</dbReference>
<dbReference type="InterPro" id="IPR012263">
    <property type="entry name" value="M_m6A_EcoRV"/>
</dbReference>
<dbReference type="InterPro" id="IPR029063">
    <property type="entry name" value="SAM-dependent_MTases_sf"/>
</dbReference>
<proteinExistence type="inferred from homology"/>
<evidence type="ECO:0000256" key="5">
    <source>
        <dbReference type="ARBA" id="ARBA00022691"/>
    </source>
</evidence>
<dbReference type="InterPro" id="IPR002052">
    <property type="entry name" value="DNA_methylase_N6_adenine_CS"/>
</dbReference>
<dbReference type="SUPFAM" id="SSF53335">
    <property type="entry name" value="S-adenosyl-L-methionine-dependent methyltransferases"/>
    <property type="match status" value="1"/>
</dbReference>
<keyword evidence="5 7" id="KW-0949">S-adenosyl-L-methionine</keyword>
<dbReference type="GO" id="GO:0032259">
    <property type="term" value="P:methylation"/>
    <property type="evidence" value="ECO:0007669"/>
    <property type="project" value="UniProtKB-KW"/>
</dbReference>
<gene>
    <name evidence="8" type="ORF">DW839_28380</name>
</gene>
<dbReference type="GO" id="GO:0009307">
    <property type="term" value="P:DNA restriction-modification system"/>
    <property type="evidence" value="ECO:0007669"/>
    <property type="project" value="InterPro"/>
</dbReference>
<dbReference type="Gene3D" id="3.40.50.150">
    <property type="entry name" value="Vaccinia Virus protein VP39"/>
    <property type="match status" value="1"/>
</dbReference>
<evidence type="ECO:0000313" key="8">
    <source>
        <dbReference type="EMBL" id="RHC48448.1"/>
    </source>
</evidence>